<gene>
    <name evidence="2" type="ORF">B0H63DRAFT_390151</name>
</gene>
<evidence type="ECO:0000313" key="2">
    <source>
        <dbReference type="EMBL" id="KAK3390146.1"/>
    </source>
</evidence>
<feature type="transmembrane region" description="Helical" evidence="1">
    <location>
        <begin position="34"/>
        <end position="56"/>
    </location>
</feature>
<feature type="transmembrane region" description="Helical" evidence="1">
    <location>
        <begin position="538"/>
        <end position="560"/>
    </location>
</feature>
<protein>
    <submittedName>
        <fullName evidence="2">Uncharacterized protein</fullName>
    </submittedName>
</protein>
<name>A0AAE0NYQ3_9PEZI</name>
<keyword evidence="1" id="KW-1133">Transmembrane helix</keyword>
<sequence>MYLFFVIGAGFAIGHHVFYSTLNGKPATDQIQMLRYGTILAFAAKAGLSAAVIIGFQQRVWTTVRRRLMSIAAVDSLFSATDDLTALWNWELIKNAKVAVLLAVFAWLAPLMIILTANTLLVEPAAMMTDDKCPGVRSLNFTFEETNEWRDPVKIGQLFEMPLSFWNTTKPSNSDPPGWFDYYTGPSPIFFQTASIGAYMGREVMRKNAQVETCGSGWNCSFEITFTAPAYKCTELASGVGTKPANLTQESGSIAPPFDLDLILPTGRFSYYAFTSGGEYSSTQMRDVSSGGIPNSPPPYPKHLGAFRTEPIIWIGYASIADPDKPIPNSPSDPAWATAFVPKLFACENYESSYTVLFNFTEGTQSTLVKNITFLHPVVNTTFLPNIDADDGTADNVTATPEANYILPADTHRYRRTAAFHSLGQLVRYFLNGTVEMENSLVNPIVNTNALQTKLLDPRTNYFPHPDLATVVQHFYADIILSLLSSPQFAPVVWAARPGEQSGTLLQGGLPDNKETYLYPCDKSRTANVYKYHVRDLWIVYGIAILLAAAGIIAGAVAVGENDGAMRDTRFSSIVAASRGPALEKVAWASGVPGRGVGGNDAAAHTVPKEVKGLRIGYGLVPGSGGDQSDETEGWRRSTGSQVRYGFGLEGDVRQVKREGNMLRFTVLEQR</sequence>
<dbReference type="PANTHER" id="PTHR35041">
    <property type="entry name" value="MEDIATOR OF RNA POLYMERASE II TRANSCRIPTION SUBUNIT 1"/>
    <property type="match status" value="1"/>
</dbReference>
<feature type="transmembrane region" description="Helical" evidence="1">
    <location>
        <begin position="100"/>
        <end position="122"/>
    </location>
</feature>
<dbReference type="Proteomes" id="UP001285441">
    <property type="component" value="Unassembled WGS sequence"/>
</dbReference>
<evidence type="ECO:0000256" key="1">
    <source>
        <dbReference type="SAM" id="Phobius"/>
    </source>
</evidence>
<dbReference type="AlphaFoldDB" id="A0AAE0NYQ3"/>
<proteinExistence type="predicted"/>
<dbReference type="PANTHER" id="PTHR35041:SF3">
    <property type="entry name" value="FORMYLMETHIONINE DEFORMYLASE-LIKE PROTEIN"/>
    <property type="match status" value="1"/>
</dbReference>
<keyword evidence="1" id="KW-0812">Transmembrane</keyword>
<keyword evidence="3" id="KW-1185">Reference proteome</keyword>
<dbReference type="EMBL" id="JAULSW010000002">
    <property type="protein sequence ID" value="KAK3390146.1"/>
    <property type="molecule type" value="Genomic_DNA"/>
</dbReference>
<evidence type="ECO:0000313" key="3">
    <source>
        <dbReference type="Proteomes" id="UP001285441"/>
    </source>
</evidence>
<reference evidence="2" key="1">
    <citation type="journal article" date="2023" name="Mol. Phylogenet. Evol.">
        <title>Genome-scale phylogeny and comparative genomics of the fungal order Sordariales.</title>
        <authorList>
            <person name="Hensen N."/>
            <person name="Bonometti L."/>
            <person name="Westerberg I."/>
            <person name="Brannstrom I.O."/>
            <person name="Guillou S."/>
            <person name="Cros-Aarteil S."/>
            <person name="Calhoun S."/>
            <person name="Haridas S."/>
            <person name="Kuo A."/>
            <person name="Mondo S."/>
            <person name="Pangilinan J."/>
            <person name="Riley R."/>
            <person name="LaButti K."/>
            <person name="Andreopoulos B."/>
            <person name="Lipzen A."/>
            <person name="Chen C."/>
            <person name="Yan M."/>
            <person name="Daum C."/>
            <person name="Ng V."/>
            <person name="Clum A."/>
            <person name="Steindorff A."/>
            <person name="Ohm R.A."/>
            <person name="Martin F."/>
            <person name="Silar P."/>
            <person name="Natvig D.O."/>
            <person name="Lalanne C."/>
            <person name="Gautier V."/>
            <person name="Ament-Velasquez S.L."/>
            <person name="Kruys A."/>
            <person name="Hutchinson M.I."/>
            <person name="Powell A.J."/>
            <person name="Barry K."/>
            <person name="Miller A.N."/>
            <person name="Grigoriev I.V."/>
            <person name="Debuchy R."/>
            <person name="Gladieux P."/>
            <person name="Hiltunen Thoren M."/>
            <person name="Johannesson H."/>
        </authorList>
    </citation>
    <scope>NUCLEOTIDE SEQUENCE</scope>
    <source>
        <strain evidence="2">CBS 232.78</strain>
    </source>
</reference>
<accession>A0AAE0NYQ3</accession>
<keyword evidence="1" id="KW-0472">Membrane</keyword>
<organism evidence="2 3">
    <name type="scientific">Podospora didyma</name>
    <dbReference type="NCBI Taxonomy" id="330526"/>
    <lineage>
        <taxon>Eukaryota</taxon>
        <taxon>Fungi</taxon>
        <taxon>Dikarya</taxon>
        <taxon>Ascomycota</taxon>
        <taxon>Pezizomycotina</taxon>
        <taxon>Sordariomycetes</taxon>
        <taxon>Sordariomycetidae</taxon>
        <taxon>Sordariales</taxon>
        <taxon>Podosporaceae</taxon>
        <taxon>Podospora</taxon>
    </lineage>
</organism>
<reference evidence="2" key="2">
    <citation type="submission" date="2023-06" db="EMBL/GenBank/DDBJ databases">
        <authorList>
            <consortium name="Lawrence Berkeley National Laboratory"/>
            <person name="Haridas S."/>
            <person name="Hensen N."/>
            <person name="Bonometti L."/>
            <person name="Westerberg I."/>
            <person name="Brannstrom I.O."/>
            <person name="Guillou S."/>
            <person name="Cros-Aarteil S."/>
            <person name="Calhoun S."/>
            <person name="Kuo A."/>
            <person name="Mondo S."/>
            <person name="Pangilinan J."/>
            <person name="Riley R."/>
            <person name="LaButti K."/>
            <person name="Andreopoulos B."/>
            <person name="Lipzen A."/>
            <person name="Chen C."/>
            <person name="Yanf M."/>
            <person name="Daum C."/>
            <person name="Ng V."/>
            <person name="Clum A."/>
            <person name="Steindorff A."/>
            <person name="Ohm R."/>
            <person name="Martin F."/>
            <person name="Silar P."/>
            <person name="Natvig D."/>
            <person name="Lalanne C."/>
            <person name="Gautier V."/>
            <person name="Ament-velasquez S.L."/>
            <person name="Kruys A."/>
            <person name="Hutchinson M.I."/>
            <person name="Powell A.J."/>
            <person name="Barry K."/>
            <person name="Miller A.N."/>
            <person name="Grigoriev I.V."/>
            <person name="Debuchy R."/>
            <person name="Gladieux P."/>
            <person name="Thoren M.H."/>
            <person name="Johannesson H."/>
        </authorList>
    </citation>
    <scope>NUCLEOTIDE SEQUENCE</scope>
    <source>
        <strain evidence="2">CBS 232.78</strain>
    </source>
</reference>
<comment type="caution">
    <text evidence="2">The sequence shown here is derived from an EMBL/GenBank/DDBJ whole genome shotgun (WGS) entry which is preliminary data.</text>
</comment>